<evidence type="ECO:0000256" key="5">
    <source>
        <dbReference type="PIRSR" id="PIRSR000138-2"/>
    </source>
</evidence>
<dbReference type="Proteomes" id="UP001295740">
    <property type="component" value="Unassembled WGS sequence"/>
</dbReference>
<feature type="binding site" evidence="5">
    <location>
        <begin position="291"/>
        <end position="295"/>
    </location>
    <ligand>
        <name>FMN</name>
        <dbReference type="ChEBI" id="CHEBI:58210"/>
    </ligand>
</feature>
<dbReference type="GO" id="GO:0016491">
    <property type="term" value="F:oxidoreductase activity"/>
    <property type="evidence" value="ECO:0007669"/>
    <property type="project" value="UniProtKB-KW"/>
</dbReference>
<dbReference type="InterPro" id="IPR013785">
    <property type="entry name" value="Aldolase_TIM"/>
</dbReference>
<feature type="binding site" evidence="5">
    <location>
        <position position="119"/>
    </location>
    <ligand>
        <name>FMN</name>
        <dbReference type="ChEBI" id="CHEBI:58210"/>
    </ligand>
</feature>
<feature type="binding site" evidence="5">
    <location>
        <begin position="314"/>
        <end position="315"/>
    </location>
    <ligand>
        <name>FMN</name>
        <dbReference type="ChEBI" id="CHEBI:58210"/>
    </ligand>
</feature>
<evidence type="ECO:0000256" key="1">
    <source>
        <dbReference type="ARBA" id="ARBA00001917"/>
    </source>
</evidence>
<dbReference type="PROSITE" id="PS51349">
    <property type="entry name" value="FMN_HYDROXY_ACID_DH_2"/>
    <property type="match status" value="1"/>
</dbReference>
<dbReference type="PROSITE" id="PS00557">
    <property type="entry name" value="FMN_HYDROXY_ACID_DH_1"/>
    <property type="match status" value="1"/>
</dbReference>
<protein>
    <submittedName>
        <fullName evidence="8">Uu.00g050940.m01.CDS01</fullName>
    </submittedName>
</protein>
<dbReference type="GO" id="GO:0010181">
    <property type="term" value="F:FMN binding"/>
    <property type="evidence" value="ECO:0007669"/>
    <property type="project" value="InterPro"/>
</dbReference>
<name>A0AAI8VSP3_9PEZI</name>
<organism evidence="8 9">
    <name type="scientific">Anthostomella pinea</name>
    <dbReference type="NCBI Taxonomy" id="933095"/>
    <lineage>
        <taxon>Eukaryota</taxon>
        <taxon>Fungi</taxon>
        <taxon>Dikarya</taxon>
        <taxon>Ascomycota</taxon>
        <taxon>Pezizomycotina</taxon>
        <taxon>Sordariomycetes</taxon>
        <taxon>Xylariomycetidae</taxon>
        <taxon>Xylariales</taxon>
        <taxon>Xylariaceae</taxon>
        <taxon>Anthostomella</taxon>
    </lineage>
</organism>
<comment type="similarity">
    <text evidence="3">Belongs to the FMN-dependent alpha-hydroxy acid dehydrogenase family.</text>
</comment>
<evidence type="ECO:0000259" key="7">
    <source>
        <dbReference type="PROSITE" id="PS51349"/>
    </source>
</evidence>
<gene>
    <name evidence="8" type="ORF">KHLLAP_LOCUS10859</name>
</gene>
<dbReference type="CDD" id="cd02809">
    <property type="entry name" value="alpha_hydroxyacid_oxid_FMN"/>
    <property type="match status" value="1"/>
</dbReference>
<dbReference type="AlphaFoldDB" id="A0AAI8VSP3"/>
<feature type="binding site" evidence="5">
    <location>
        <position position="236"/>
    </location>
    <ligand>
        <name>FMN</name>
        <dbReference type="ChEBI" id="CHEBI:58210"/>
    </ligand>
</feature>
<feature type="domain" description="FMN hydroxy acid dehydrogenase" evidence="7">
    <location>
        <begin position="102"/>
        <end position="365"/>
    </location>
</feature>
<evidence type="ECO:0000256" key="6">
    <source>
        <dbReference type="SAM" id="MobiDB-lite"/>
    </source>
</evidence>
<dbReference type="SUPFAM" id="SSF51395">
    <property type="entry name" value="FMN-linked oxidoreductases"/>
    <property type="match status" value="1"/>
</dbReference>
<evidence type="ECO:0000256" key="4">
    <source>
        <dbReference type="PIRSR" id="PIRSR000138-1"/>
    </source>
</evidence>
<dbReference type="PANTHER" id="PTHR10578:SF149">
    <property type="entry name" value="2-HYDROXYACID OXIDASE 2"/>
    <property type="match status" value="1"/>
</dbReference>
<reference evidence="8" key="1">
    <citation type="submission" date="2023-10" db="EMBL/GenBank/DDBJ databases">
        <authorList>
            <person name="Hackl T."/>
        </authorList>
    </citation>
    <scope>NUCLEOTIDE SEQUENCE</scope>
</reference>
<dbReference type="InterPro" id="IPR037396">
    <property type="entry name" value="FMN_HAD"/>
</dbReference>
<evidence type="ECO:0000256" key="3">
    <source>
        <dbReference type="ARBA" id="ARBA00024042"/>
    </source>
</evidence>
<evidence type="ECO:0000313" key="9">
    <source>
        <dbReference type="Proteomes" id="UP001295740"/>
    </source>
</evidence>
<dbReference type="Gene3D" id="3.20.20.70">
    <property type="entry name" value="Aldolase class I"/>
    <property type="match status" value="1"/>
</dbReference>
<dbReference type="PIRSF" id="PIRSF000138">
    <property type="entry name" value="Al-hdrx_acd_dh"/>
    <property type="match status" value="1"/>
</dbReference>
<keyword evidence="5" id="KW-0288">FMN</keyword>
<comment type="cofactor">
    <cofactor evidence="1">
        <name>FMN</name>
        <dbReference type="ChEBI" id="CHEBI:58210"/>
    </cofactor>
</comment>
<evidence type="ECO:0000313" key="8">
    <source>
        <dbReference type="EMBL" id="CAJ2510391.1"/>
    </source>
</evidence>
<dbReference type="InterPro" id="IPR012133">
    <property type="entry name" value="Alpha-hydoxy_acid_DH_FMN"/>
</dbReference>
<keyword evidence="2" id="KW-0560">Oxidoreductase</keyword>
<proteinExistence type="inferred from homology"/>
<evidence type="ECO:0000256" key="2">
    <source>
        <dbReference type="ARBA" id="ARBA00023002"/>
    </source>
</evidence>
<feature type="region of interest" description="Disordered" evidence="6">
    <location>
        <begin position="1"/>
        <end position="21"/>
    </location>
</feature>
<comment type="caution">
    <text evidence="8">The sequence shown here is derived from an EMBL/GenBank/DDBJ whole genome shotgun (WGS) entry which is preliminary data.</text>
</comment>
<feature type="active site" description="Proton acceptor" evidence="4">
    <location>
        <position position="260"/>
    </location>
</feature>
<keyword evidence="5" id="KW-0285">Flavoprotein</keyword>
<dbReference type="InterPro" id="IPR008259">
    <property type="entry name" value="FMN_hydac_DH_AS"/>
</dbReference>
<dbReference type="Pfam" id="PF01070">
    <property type="entry name" value="FMN_dh"/>
    <property type="match status" value="1"/>
</dbReference>
<sequence length="373" mass="40159">MANSGAWHAQPAEPGFNNILAPNERQPLTVAEIEHEAKLKLPKNVYDFYAGGSDREKHWPKTPVHSTVFFGWTSTLPIGIAPSAMQKLAGGDGELDVGRAADVARTRHVHASTPPVWIQLYLYQKNEKSVPLIRRAEDAGYEALVLTVDTPVLGNRLAERRVPVVLPPGIGLPNLPGGAKATGKPSINRRLMNAGSANEAREIIESAEGGTHSSSLTWEGTMAFLRRTTRMKVILKGIMTGEDAKLAVQHGADAIIVSNHGGRQLDSASSTIEALPEIVEAMRGRIPVIFDGGIRTGSDVFKALALGADFVLVGRPALWGLAYAGREGVEVVMQILERELSRTMALAGVSRVRDIRRSHLGVRSADSFGIAKL</sequence>
<feature type="binding site" evidence="5">
    <location>
        <position position="147"/>
    </location>
    <ligand>
        <name>FMN</name>
        <dbReference type="ChEBI" id="CHEBI:58210"/>
    </ligand>
</feature>
<accession>A0AAI8VSP3</accession>
<feature type="binding site" evidence="5">
    <location>
        <position position="121"/>
    </location>
    <ligand>
        <name>glyoxylate</name>
        <dbReference type="ChEBI" id="CHEBI:36655"/>
    </ligand>
</feature>
<dbReference type="EMBL" id="CAUWAG010000014">
    <property type="protein sequence ID" value="CAJ2510391.1"/>
    <property type="molecule type" value="Genomic_DNA"/>
</dbReference>
<dbReference type="PANTHER" id="PTHR10578">
    <property type="entry name" value="S -2-HYDROXY-ACID OXIDASE-RELATED"/>
    <property type="match status" value="1"/>
</dbReference>
<feature type="binding site" evidence="5">
    <location>
        <begin position="82"/>
        <end position="84"/>
    </location>
    <ligand>
        <name>FMN</name>
        <dbReference type="ChEBI" id="CHEBI:58210"/>
    </ligand>
</feature>
<feature type="binding site" evidence="5">
    <location>
        <position position="258"/>
    </location>
    <ligand>
        <name>FMN</name>
        <dbReference type="ChEBI" id="CHEBI:58210"/>
    </ligand>
</feature>
<keyword evidence="9" id="KW-1185">Reference proteome</keyword>
<feature type="binding site" evidence="5">
    <location>
        <position position="263"/>
    </location>
    <ligand>
        <name>glyoxylate</name>
        <dbReference type="ChEBI" id="CHEBI:36655"/>
    </ligand>
</feature>
<dbReference type="InterPro" id="IPR000262">
    <property type="entry name" value="FMN-dep_DH"/>
</dbReference>
<feature type="binding site" evidence="5">
    <location>
        <position position="260"/>
    </location>
    <ligand>
        <name>glyoxylate</name>
        <dbReference type="ChEBI" id="CHEBI:36655"/>
    </ligand>
</feature>
<feature type="binding site" evidence="5">
    <location>
        <position position="156"/>
    </location>
    <ligand>
        <name>glyoxylate</name>
        <dbReference type="ChEBI" id="CHEBI:36655"/>
    </ligand>
</feature>